<evidence type="ECO:0000313" key="3">
    <source>
        <dbReference type="EMBL" id="KAK3265293.1"/>
    </source>
</evidence>
<dbReference type="EMBL" id="LGRX02014022">
    <property type="protein sequence ID" value="KAK3265293.1"/>
    <property type="molecule type" value="Genomic_DNA"/>
</dbReference>
<evidence type="ECO:0000259" key="2">
    <source>
        <dbReference type="Pfam" id="PF17942"/>
    </source>
</evidence>
<dbReference type="PANTHER" id="PTHR23336">
    <property type="entry name" value="ZINC FINGER CW-TYPE COILED-COIL DOMAIN PROTEIN 3"/>
    <property type="match status" value="1"/>
</dbReference>
<dbReference type="InterPro" id="IPR046341">
    <property type="entry name" value="SET_dom_sf"/>
</dbReference>
<evidence type="ECO:0000256" key="1">
    <source>
        <dbReference type="SAM" id="MobiDB-lite"/>
    </source>
</evidence>
<dbReference type="GO" id="GO:0016887">
    <property type="term" value="F:ATP hydrolysis activity"/>
    <property type="evidence" value="ECO:0007669"/>
    <property type="project" value="InterPro"/>
</dbReference>
<keyword evidence="4" id="KW-1185">Reference proteome</keyword>
<accession>A0AAE0KYB2</accession>
<gene>
    <name evidence="3" type="ORF">CYMTET_26007</name>
</gene>
<feature type="compositionally biased region" description="Polar residues" evidence="1">
    <location>
        <begin position="157"/>
        <end position="173"/>
    </location>
</feature>
<proteinExistence type="predicted"/>
<dbReference type="AlphaFoldDB" id="A0AAE0KYB2"/>
<dbReference type="Proteomes" id="UP001190700">
    <property type="component" value="Unassembled WGS sequence"/>
</dbReference>
<evidence type="ECO:0000313" key="4">
    <source>
        <dbReference type="Proteomes" id="UP001190700"/>
    </source>
</evidence>
<dbReference type="InterPro" id="IPR041006">
    <property type="entry name" value="Morc_S5"/>
</dbReference>
<dbReference type="SUPFAM" id="SSF82199">
    <property type="entry name" value="SET domain"/>
    <property type="match status" value="1"/>
</dbReference>
<dbReference type="InterPro" id="IPR045261">
    <property type="entry name" value="MORC_ATPase"/>
</dbReference>
<dbReference type="Gene3D" id="2.170.270.10">
    <property type="entry name" value="SET domain"/>
    <property type="match status" value="1"/>
</dbReference>
<name>A0AAE0KYB2_9CHLO</name>
<feature type="domain" description="Morc S5" evidence="2">
    <location>
        <begin position="10"/>
        <end position="138"/>
    </location>
</feature>
<dbReference type="Pfam" id="PF17942">
    <property type="entry name" value="Morc6_S5"/>
    <property type="match status" value="1"/>
</dbReference>
<comment type="caution">
    <text evidence="3">The sequence shown here is derived from an EMBL/GenBank/DDBJ whole genome shotgun (WGS) entry which is preliminary data.</text>
</comment>
<feature type="region of interest" description="Disordered" evidence="1">
    <location>
        <begin position="144"/>
        <end position="173"/>
    </location>
</feature>
<dbReference type="GO" id="GO:0005634">
    <property type="term" value="C:nucleus"/>
    <property type="evidence" value="ECO:0007669"/>
    <property type="project" value="TreeGrafter"/>
</dbReference>
<reference evidence="3 4" key="1">
    <citation type="journal article" date="2015" name="Genome Biol. Evol.">
        <title>Comparative Genomics of a Bacterivorous Green Alga Reveals Evolutionary Causalities and Consequences of Phago-Mixotrophic Mode of Nutrition.</title>
        <authorList>
            <person name="Burns J.A."/>
            <person name="Paasch A."/>
            <person name="Narechania A."/>
            <person name="Kim E."/>
        </authorList>
    </citation>
    <scope>NUCLEOTIDE SEQUENCE [LARGE SCALE GENOMIC DNA]</scope>
    <source>
        <strain evidence="3 4">PLY_AMNH</strain>
    </source>
</reference>
<organism evidence="3 4">
    <name type="scientific">Cymbomonas tetramitiformis</name>
    <dbReference type="NCBI Taxonomy" id="36881"/>
    <lineage>
        <taxon>Eukaryota</taxon>
        <taxon>Viridiplantae</taxon>
        <taxon>Chlorophyta</taxon>
        <taxon>Pyramimonadophyceae</taxon>
        <taxon>Pyramimonadales</taxon>
        <taxon>Pyramimonadaceae</taxon>
        <taxon>Cymbomonas</taxon>
    </lineage>
</organism>
<dbReference type="PANTHER" id="PTHR23336:SF76">
    <property type="entry name" value="MORC S5 DOMAIN-CONTAINING PROTEIN"/>
    <property type="match status" value="1"/>
</dbReference>
<protein>
    <recommendedName>
        <fullName evidence="2">Morc S5 domain-containing protein</fullName>
    </recommendedName>
</protein>
<sequence>MGAMAGSQALYLRPSTKFSVHGVHVPPTRITEQLTQRRCYPYTHQESKTQVEITLGRSSSPTADSGPFGMCVYHRGRLVDVYRRLGAQIAQGSKHPTGVGVVGVMEADFLMPLLHKQGFDTTRAEYVNLLSALTTRLRLYCSEPEGEGGGGAGDAPRQSTSKDATTTSLYQPALSSTTMTGKIARRKMVPVIEGGLRELQLPENWPRHVGFTNSYLWEGEGAPDRPALRALTGAPSPNPLVAIRPLKLKHSAPSRRVGQNNGTAAGRGKAYGLFARSRLRGGEWIGDYTGTMQRLDTKTSGKHTYEIPLDWCPIEHERVVRLRVDAEHYGNETRYIKDLADRDSEHSVGNVEIHPYHDDVTGELRIGVFAVSSIDENSQIIFE</sequence>